<feature type="compositionally biased region" description="Basic residues" evidence="1">
    <location>
        <begin position="400"/>
        <end position="409"/>
    </location>
</feature>
<keyword evidence="2" id="KW-1133">Transmembrane helix</keyword>
<feature type="compositionally biased region" description="Basic and acidic residues" evidence="1">
    <location>
        <begin position="279"/>
        <end position="301"/>
    </location>
</feature>
<sequence length="409" mass="43148">MTRRDPAAPADEALVRRLQEQVRVAKAIQSIPDLELLDNADTAPELLSLRTRLSHRRQVDQLRRRHRARLRAQRRAEWDAAMDDRGHRLVRRRALADSPARRAASLERLQHGVVGVGAAGIIGMGAASTAGVHAGLVALVGPSVATAAWGYEPAVIALVAGGIVARSVLTRAGGRMPAAVTVLEWVALTTSIVLSVVGSGWGAALFPAGTAVLALVMQQLLGAIATADVHAVRPAQQQPGWSWRDLTTPAPAPAGEEEHQDHDAVEAESARRLAAAVEEEVHRGLAEAEDYLRTARPRPQEPEEGEDAPAGGGGLALADPPGDDDTPAGEDTVLPRGDDDTTSGSAPHQPRGDDAPPALERAARRRAGDAAQQVAAYYADHPGAPVKRAARDLGVDPKTVRKYRPGGGR</sequence>
<evidence type="ECO:0000256" key="1">
    <source>
        <dbReference type="SAM" id="MobiDB-lite"/>
    </source>
</evidence>
<feature type="region of interest" description="Disordered" evidence="1">
    <location>
        <begin position="235"/>
        <end position="373"/>
    </location>
</feature>
<keyword evidence="4" id="KW-1185">Reference proteome</keyword>
<feature type="transmembrane region" description="Helical" evidence="2">
    <location>
        <begin position="176"/>
        <end position="198"/>
    </location>
</feature>
<feature type="compositionally biased region" description="Basic and acidic residues" evidence="1">
    <location>
        <begin position="256"/>
        <end position="271"/>
    </location>
</feature>
<dbReference type="AlphaFoldDB" id="A0A853BWV6"/>
<name>A0A853BWV6_9ACTN</name>
<comment type="caution">
    <text evidence="3">The sequence shown here is derived from an EMBL/GenBank/DDBJ whole genome shotgun (WGS) entry which is preliminary data.</text>
</comment>
<reference evidence="3 4" key="1">
    <citation type="submission" date="2020-07" db="EMBL/GenBank/DDBJ databases">
        <title>Sequencing the genomes of 1000 actinobacteria strains.</title>
        <authorList>
            <person name="Klenk H.-P."/>
        </authorList>
    </citation>
    <scope>NUCLEOTIDE SEQUENCE [LARGE SCALE GENOMIC DNA]</scope>
    <source>
        <strain evidence="3 4">DSM 45927</strain>
    </source>
</reference>
<feature type="transmembrane region" description="Helical" evidence="2">
    <location>
        <begin position="148"/>
        <end position="169"/>
    </location>
</feature>
<feature type="region of interest" description="Disordered" evidence="1">
    <location>
        <begin position="388"/>
        <end position="409"/>
    </location>
</feature>
<feature type="transmembrane region" description="Helical" evidence="2">
    <location>
        <begin position="112"/>
        <end position="136"/>
    </location>
</feature>
<evidence type="ECO:0000313" key="4">
    <source>
        <dbReference type="Proteomes" id="UP000575985"/>
    </source>
</evidence>
<dbReference type="Proteomes" id="UP000575985">
    <property type="component" value="Unassembled WGS sequence"/>
</dbReference>
<proteinExistence type="predicted"/>
<dbReference type="RefSeq" id="WP_179770957.1">
    <property type="nucleotide sequence ID" value="NZ_JACCFO010000002.1"/>
</dbReference>
<keyword evidence="2" id="KW-0812">Transmembrane</keyword>
<accession>A0A853BWV6</accession>
<protein>
    <submittedName>
        <fullName evidence="3">Uncharacterized protein</fullName>
    </submittedName>
</protein>
<keyword evidence="2" id="KW-0472">Membrane</keyword>
<gene>
    <name evidence="3" type="ORF">HNR12_005650</name>
</gene>
<evidence type="ECO:0000256" key="2">
    <source>
        <dbReference type="SAM" id="Phobius"/>
    </source>
</evidence>
<dbReference type="EMBL" id="JACCFO010000002">
    <property type="protein sequence ID" value="NYI99296.1"/>
    <property type="molecule type" value="Genomic_DNA"/>
</dbReference>
<organism evidence="3 4">
    <name type="scientific">Streptomonospora nanhaiensis</name>
    <dbReference type="NCBI Taxonomy" id="1323731"/>
    <lineage>
        <taxon>Bacteria</taxon>
        <taxon>Bacillati</taxon>
        <taxon>Actinomycetota</taxon>
        <taxon>Actinomycetes</taxon>
        <taxon>Streptosporangiales</taxon>
        <taxon>Nocardiopsidaceae</taxon>
        <taxon>Streptomonospora</taxon>
    </lineage>
</organism>
<feature type="compositionally biased region" description="Basic and acidic residues" evidence="1">
    <location>
        <begin position="389"/>
        <end position="399"/>
    </location>
</feature>
<evidence type="ECO:0000313" key="3">
    <source>
        <dbReference type="EMBL" id="NYI99296.1"/>
    </source>
</evidence>